<dbReference type="PROSITE" id="PS50002">
    <property type="entry name" value="SH3"/>
    <property type="match status" value="1"/>
</dbReference>
<keyword evidence="1 2" id="KW-0728">SH3 domain</keyword>
<feature type="compositionally biased region" description="Basic and acidic residues" evidence="3">
    <location>
        <begin position="338"/>
        <end position="347"/>
    </location>
</feature>
<dbReference type="GO" id="GO:0035091">
    <property type="term" value="F:phosphatidylinositol binding"/>
    <property type="evidence" value="ECO:0007669"/>
    <property type="project" value="InterPro"/>
</dbReference>
<dbReference type="Proteomes" id="UP001211065">
    <property type="component" value="Unassembled WGS sequence"/>
</dbReference>
<feature type="domain" description="SH3" evidence="4">
    <location>
        <begin position="6"/>
        <end position="74"/>
    </location>
</feature>
<dbReference type="SUPFAM" id="SSF64268">
    <property type="entry name" value="PX domain"/>
    <property type="match status" value="1"/>
</dbReference>
<organism evidence="5 6">
    <name type="scientific">Clydaea vesicula</name>
    <dbReference type="NCBI Taxonomy" id="447962"/>
    <lineage>
        <taxon>Eukaryota</taxon>
        <taxon>Fungi</taxon>
        <taxon>Fungi incertae sedis</taxon>
        <taxon>Chytridiomycota</taxon>
        <taxon>Chytridiomycota incertae sedis</taxon>
        <taxon>Chytridiomycetes</taxon>
        <taxon>Lobulomycetales</taxon>
        <taxon>Lobulomycetaceae</taxon>
        <taxon>Clydaea</taxon>
    </lineage>
</organism>
<dbReference type="InterPro" id="IPR001452">
    <property type="entry name" value="SH3_domain"/>
</dbReference>
<protein>
    <recommendedName>
        <fullName evidence="4">SH3 domain-containing protein</fullName>
    </recommendedName>
</protein>
<evidence type="ECO:0000313" key="5">
    <source>
        <dbReference type="EMBL" id="KAJ3224265.1"/>
    </source>
</evidence>
<sequence length="347" mass="39692">MNVHADQIFEIEAIKRYSAKNQTDISFSKGQHFFVLSTNKTNQTYFVSTKYSTPFSRNAITGTVPINKFIVVHKPDPIPSRAKPDKYQNFTKKSAKIQYNFQLKSANCILASSFNSKAVSPVLSPTHRSAGTFHERRVSSKSFLAHFSNISLSHQKINYSRRTSLSKQHHKDSNDIPVFAAVEPLPPVPTSNDTRIARNSFLHPTNTPLIDKIFKVTIVGIIFEASIYKLLISLSSGKKYYVYKTFEDFEMMREKLLIEFSHFKEEIPTLPEKIDSGSIQETKSQAIELSVFIKKVIKLCDLLLGNRVLKELFPRQIFSQSDFITKNENTSNSNSERLFLDHRQVQD</sequence>
<keyword evidence="6" id="KW-1185">Reference proteome</keyword>
<gene>
    <name evidence="5" type="ORF">HK099_008656</name>
</gene>
<evidence type="ECO:0000256" key="3">
    <source>
        <dbReference type="SAM" id="MobiDB-lite"/>
    </source>
</evidence>
<evidence type="ECO:0000256" key="1">
    <source>
        <dbReference type="ARBA" id="ARBA00022443"/>
    </source>
</evidence>
<comment type="caution">
    <text evidence="5">The sequence shown here is derived from an EMBL/GenBank/DDBJ whole genome shotgun (WGS) entry which is preliminary data.</text>
</comment>
<reference evidence="5" key="1">
    <citation type="submission" date="2020-05" db="EMBL/GenBank/DDBJ databases">
        <title>Phylogenomic resolution of chytrid fungi.</title>
        <authorList>
            <person name="Stajich J.E."/>
            <person name="Amses K."/>
            <person name="Simmons R."/>
            <person name="Seto K."/>
            <person name="Myers J."/>
            <person name="Bonds A."/>
            <person name="Quandt C.A."/>
            <person name="Barry K."/>
            <person name="Liu P."/>
            <person name="Grigoriev I."/>
            <person name="Longcore J.E."/>
            <person name="James T.Y."/>
        </authorList>
    </citation>
    <scope>NUCLEOTIDE SEQUENCE</scope>
    <source>
        <strain evidence="5">JEL0476</strain>
    </source>
</reference>
<accession>A0AAD5U5Z1</accession>
<dbReference type="InterPro" id="IPR036871">
    <property type="entry name" value="PX_dom_sf"/>
</dbReference>
<evidence type="ECO:0000256" key="2">
    <source>
        <dbReference type="PROSITE-ProRule" id="PRU00192"/>
    </source>
</evidence>
<dbReference type="Gene3D" id="3.30.1520.10">
    <property type="entry name" value="Phox-like domain"/>
    <property type="match status" value="1"/>
</dbReference>
<dbReference type="EMBL" id="JADGJW010000098">
    <property type="protein sequence ID" value="KAJ3224265.1"/>
    <property type="molecule type" value="Genomic_DNA"/>
</dbReference>
<dbReference type="InterPro" id="IPR001683">
    <property type="entry name" value="PX_dom"/>
</dbReference>
<feature type="region of interest" description="Disordered" evidence="3">
    <location>
        <begin position="328"/>
        <end position="347"/>
    </location>
</feature>
<proteinExistence type="predicted"/>
<name>A0AAD5U5Z1_9FUNG</name>
<dbReference type="Pfam" id="PF00787">
    <property type="entry name" value="PX"/>
    <property type="match status" value="1"/>
</dbReference>
<evidence type="ECO:0000259" key="4">
    <source>
        <dbReference type="PROSITE" id="PS50002"/>
    </source>
</evidence>
<evidence type="ECO:0000313" key="6">
    <source>
        <dbReference type="Proteomes" id="UP001211065"/>
    </source>
</evidence>
<dbReference type="AlphaFoldDB" id="A0AAD5U5Z1"/>